<evidence type="ECO:0000256" key="10">
    <source>
        <dbReference type="SAM" id="MobiDB-lite"/>
    </source>
</evidence>
<keyword evidence="3 9" id="KW-0862">Zinc</keyword>
<dbReference type="Proteomes" id="UP000734854">
    <property type="component" value="Unassembled WGS sequence"/>
</dbReference>
<evidence type="ECO:0000256" key="2">
    <source>
        <dbReference type="ARBA" id="ARBA00022771"/>
    </source>
</evidence>
<evidence type="ECO:0000256" key="7">
    <source>
        <dbReference type="ARBA" id="ARBA00023242"/>
    </source>
</evidence>
<keyword evidence="1 9" id="KW-0479">Metal-binding</keyword>
<dbReference type="PANTHER" id="PTHR31992:SF75">
    <property type="entry name" value="DOF ZINC FINGER PROTEIN"/>
    <property type="match status" value="1"/>
</dbReference>
<feature type="region of interest" description="Disordered" evidence="10">
    <location>
        <begin position="183"/>
        <end position="234"/>
    </location>
</feature>
<evidence type="ECO:0000256" key="3">
    <source>
        <dbReference type="ARBA" id="ARBA00022833"/>
    </source>
</evidence>
<comment type="subcellular location">
    <subcellularLocation>
        <location evidence="8 9">Nucleus</location>
    </subcellularLocation>
</comment>
<evidence type="ECO:0000256" key="5">
    <source>
        <dbReference type="ARBA" id="ARBA00023125"/>
    </source>
</evidence>
<dbReference type="GO" id="GO:0008270">
    <property type="term" value="F:zinc ion binding"/>
    <property type="evidence" value="ECO:0007669"/>
    <property type="project" value="UniProtKB-KW"/>
</dbReference>
<dbReference type="PROSITE" id="PS50884">
    <property type="entry name" value="ZF_DOF_2"/>
    <property type="match status" value="1"/>
</dbReference>
<dbReference type="InterPro" id="IPR003851">
    <property type="entry name" value="Znf_Dof"/>
</dbReference>
<dbReference type="AlphaFoldDB" id="A0A8J5KVW8"/>
<evidence type="ECO:0000256" key="4">
    <source>
        <dbReference type="ARBA" id="ARBA00023015"/>
    </source>
</evidence>
<comment type="function">
    <text evidence="9">Transcription factor that binds specifically to a 5'-AA[AG]G-3' consensus core sequence.</text>
</comment>
<feature type="compositionally biased region" description="Gly residues" evidence="10">
    <location>
        <begin position="223"/>
        <end position="233"/>
    </location>
</feature>
<evidence type="ECO:0000313" key="12">
    <source>
        <dbReference type="EMBL" id="KAG6491584.1"/>
    </source>
</evidence>
<proteinExistence type="predicted"/>
<keyword evidence="4 9" id="KW-0805">Transcription regulation</keyword>
<keyword evidence="6 9" id="KW-0804">Transcription</keyword>
<name>A0A8J5KVW8_ZINOF</name>
<dbReference type="GO" id="GO:0005634">
    <property type="term" value="C:nucleus"/>
    <property type="evidence" value="ECO:0007669"/>
    <property type="project" value="UniProtKB-SubCell"/>
</dbReference>
<dbReference type="InterPro" id="IPR045174">
    <property type="entry name" value="Dof"/>
</dbReference>
<sequence length="417" mass="43305">MHGASFDEPSHLKVVATGAGADSLSLANKKIKNADSKRVSLAVYRRPAIDLPDGLVFPVYLDPHNWNQPQQSFPIPVAGGGGAGCGEVAPLIHGLAAVTRPPDAAGMAASSAAPGTAGRPISMSERARLAKIPQPEQPLKCPRCDSPNTKFCYYNNYSLSQPRHFCKTCRRYWTRGGALRSVPVGGGFRRNKRSNKSAGGSSSKSTEDRQAGVGASSSSSTATGGGTAGGGISPGIPQPGQFPFLASMPATLADYGAANNLALNFGILTMDPAAAEYQVGGNSSIGLEQWRLPQIQQLPFLGGALMEPPVQPVMSGLYHFSGDARQVVDAKAVSGSSLITQLSSVKMEDHSDRLGLNLPRQYLGLSGNGQYNNWTGSGAGGEDGGATSGSSWAMTDLSVFNSSSSGNNVLSSHENLV</sequence>
<dbReference type="GO" id="GO:0003677">
    <property type="term" value="F:DNA binding"/>
    <property type="evidence" value="ECO:0007669"/>
    <property type="project" value="UniProtKB-UniRule"/>
</dbReference>
<dbReference type="EMBL" id="JACMSC010000013">
    <property type="protein sequence ID" value="KAG6491584.1"/>
    <property type="molecule type" value="Genomic_DNA"/>
</dbReference>
<evidence type="ECO:0000256" key="8">
    <source>
        <dbReference type="PROSITE-ProRule" id="PRU00071"/>
    </source>
</evidence>
<gene>
    <name evidence="12" type="ORF">ZIOFF_046516</name>
</gene>
<evidence type="ECO:0000256" key="1">
    <source>
        <dbReference type="ARBA" id="ARBA00022723"/>
    </source>
</evidence>
<keyword evidence="13" id="KW-1185">Reference proteome</keyword>
<comment type="caution">
    <text evidence="12">The sequence shown here is derived from an EMBL/GenBank/DDBJ whole genome shotgun (WGS) entry which is preliminary data.</text>
</comment>
<dbReference type="Pfam" id="PF02701">
    <property type="entry name" value="Zn_ribbon_Dof"/>
    <property type="match status" value="1"/>
</dbReference>
<dbReference type="PROSITE" id="PS01361">
    <property type="entry name" value="ZF_DOF_1"/>
    <property type="match status" value="1"/>
</dbReference>
<evidence type="ECO:0000256" key="6">
    <source>
        <dbReference type="ARBA" id="ARBA00023163"/>
    </source>
</evidence>
<keyword evidence="7 8" id="KW-0539">Nucleus</keyword>
<evidence type="ECO:0000313" key="13">
    <source>
        <dbReference type="Proteomes" id="UP000734854"/>
    </source>
</evidence>
<organism evidence="12 13">
    <name type="scientific">Zingiber officinale</name>
    <name type="common">Ginger</name>
    <name type="synonym">Amomum zingiber</name>
    <dbReference type="NCBI Taxonomy" id="94328"/>
    <lineage>
        <taxon>Eukaryota</taxon>
        <taxon>Viridiplantae</taxon>
        <taxon>Streptophyta</taxon>
        <taxon>Embryophyta</taxon>
        <taxon>Tracheophyta</taxon>
        <taxon>Spermatophyta</taxon>
        <taxon>Magnoliopsida</taxon>
        <taxon>Liliopsida</taxon>
        <taxon>Zingiberales</taxon>
        <taxon>Zingiberaceae</taxon>
        <taxon>Zingiber</taxon>
    </lineage>
</organism>
<keyword evidence="2 8" id="KW-0863">Zinc-finger</keyword>
<evidence type="ECO:0000256" key="9">
    <source>
        <dbReference type="RuleBase" id="RU369094"/>
    </source>
</evidence>
<accession>A0A8J5KVW8</accession>
<dbReference type="GO" id="GO:0003700">
    <property type="term" value="F:DNA-binding transcription factor activity"/>
    <property type="evidence" value="ECO:0007669"/>
    <property type="project" value="UniProtKB-UniRule"/>
</dbReference>
<keyword evidence="5 8" id="KW-0238">DNA-binding</keyword>
<dbReference type="PANTHER" id="PTHR31992">
    <property type="entry name" value="DOF ZINC FINGER PROTEIN DOF1.4-RELATED"/>
    <property type="match status" value="1"/>
</dbReference>
<feature type="domain" description="Dof-type" evidence="11">
    <location>
        <begin position="139"/>
        <end position="193"/>
    </location>
</feature>
<protein>
    <recommendedName>
        <fullName evidence="9">Dof zinc finger protein</fullName>
    </recommendedName>
</protein>
<evidence type="ECO:0000259" key="11">
    <source>
        <dbReference type="PROSITE" id="PS50884"/>
    </source>
</evidence>
<reference evidence="12 13" key="1">
    <citation type="submission" date="2020-08" db="EMBL/GenBank/DDBJ databases">
        <title>Plant Genome Project.</title>
        <authorList>
            <person name="Zhang R.-G."/>
        </authorList>
    </citation>
    <scope>NUCLEOTIDE SEQUENCE [LARGE SCALE GENOMIC DNA]</scope>
    <source>
        <tissue evidence="12">Rhizome</tissue>
    </source>
</reference>